<proteinExistence type="predicted"/>
<feature type="region of interest" description="Disordered" evidence="1">
    <location>
        <begin position="1"/>
        <end position="63"/>
    </location>
</feature>
<dbReference type="EMBL" id="JAFICZ010000001">
    <property type="protein sequence ID" value="MBP1296624.1"/>
    <property type="molecule type" value="Genomic_DNA"/>
</dbReference>
<evidence type="ECO:0000313" key="3">
    <source>
        <dbReference type="Proteomes" id="UP000673383"/>
    </source>
</evidence>
<evidence type="ECO:0000313" key="2">
    <source>
        <dbReference type="EMBL" id="MBP1296624.1"/>
    </source>
</evidence>
<name>A0A8I1YDK9_BRAEL</name>
<organism evidence="2 3">
    <name type="scientific">Bradyrhizobium elkanii</name>
    <dbReference type="NCBI Taxonomy" id="29448"/>
    <lineage>
        <taxon>Bacteria</taxon>
        <taxon>Pseudomonadati</taxon>
        <taxon>Pseudomonadota</taxon>
        <taxon>Alphaproteobacteria</taxon>
        <taxon>Hyphomicrobiales</taxon>
        <taxon>Nitrobacteraceae</taxon>
        <taxon>Bradyrhizobium</taxon>
    </lineage>
</organism>
<comment type="caution">
    <text evidence="2">The sequence shown here is derived from an EMBL/GenBank/DDBJ whole genome shotgun (WGS) entry which is preliminary data.</text>
</comment>
<dbReference type="AlphaFoldDB" id="A0A8I1YDK9"/>
<accession>A0A8I1YDK9</accession>
<evidence type="ECO:0000256" key="1">
    <source>
        <dbReference type="SAM" id="MobiDB-lite"/>
    </source>
</evidence>
<feature type="region of interest" description="Disordered" evidence="1">
    <location>
        <begin position="72"/>
        <end position="91"/>
    </location>
</feature>
<reference evidence="2" key="1">
    <citation type="submission" date="2021-02" db="EMBL/GenBank/DDBJ databases">
        <title>Genomic Encyclopedia of Type Strains, Phase IV (KMG-V): Genome sequencing to study the core and pangenomes of soil and plant-associated prokaryotes.</title>
        <authorList>
            <person name="Whitman W."/>
        </authorList>
    </citation>
    <scope>NUCLEOTIDE SEQUENCE</scope>
    <source>
        <strain evidence="2">USDA 406</strain>
    </source>
</reference>
<dbReference type="RefSeq" id="WP_209944671.1">
    <property type="nucleotide sequence ID" value="NZ_JAFICZ010000001.1"/>
</dbReference>
<sequence length="91" mass="9559">MTSFVNGVKSLFSGPDTSAQEKLQQQQIQQSKEAQSIALSRQQQQQQVTAAEQDQQAGLLSRTPRGRRLLQAATGDAGVSGSATTLGGGTN</sequence>
<gene>
    <name evidence="2" type="ORF">JOH49_006377</name>
</gene>
<dbReference type="Proteomes" id="UP000673383">
    <property type="component" value="Unassembled WGS sequence"/>
</dbReference>
<feature type="compositionally biased region" description="Low complexity" evidence="1">
    <location>
        <begin position="20"/>
        <end position="57"/>
    </location>
</feature>
<protein>
    <submittedName>
        <fullName evidence="2">Uncharacterized protein</fullName>
    </submittedName>
</protein>